<evidence type="ECO:0000313" key="2">
    <source>
        <dbReference type="Proteomes" id="UP000270261"/>
    </source>
</evidence>
<dbReference type="InterPro" id="IPR047324">
    <property type="entry name" value="LbH_gamma_CA-like"/>
</dbReference>
<dbReference type="OrthoDB" id="9803036at2"/>
<accession>A0A426FRP6</accession>
<reference evidence="1 2" key="1">
    <citation type="submission" date="2018-11" db="EMBL/GenBank/DDBJ databases">
        <title>Genome sequencing of Lautropia sp. KCOM 2505 (= ChDC F240).</title>
        <authorList>
            <person name="Kook J.-K."/>
            <person name="Park S.-N."/>
            <person name="Lim Y.K."/>
        </authorList>
    </citation>
    <scope>NUCLEOTIDE SEQUENCE [LARGE SCALE GENOMIC DNA]</scope>
    <source>
        <strain evidence="1 2">KCOM 2505</strain>
    </source>
</reference>
<dbReference type="Pfam" id="PF00132">
    <property type="entry name" value="Hexapep"/>
    <property type="match status" value="1"/>
</dbReference>
<dbReference type="CDD" id="cd04645">
    <property type="entry name" value="LbH_gamma_CA_like"/>
    <property type="match status" value="1"/>
</dbReference>
<comment type="caution">
    <text evidence="1">The sequence shown here is derived from an EMBL/GenBank/DDBJ whole genome shotgun (WGS) entry which is preliminary data.</text>
</comment>
<dbReference type="PANTHER" id="PTHR13061:SF29">
    <property type="entry name" value="GAMMA CARBONIC ANHYDRASE-LIKE 1, MITOCHONDRIAL-RELATED"/>
    <property type="match status" value="1"/>
</dbReference>
<dbReference type="AlphaFoldDB" id="A0A426FRP6"/>
<keyword evidence="2" id="KW-1185">Reference proteome</keyword>
<dbReference type="Proteomes" id="UP000270261">
    <property type="component" value="Unassembled WGS sequence"/>
</dbReference>
<dbReference type="PANTHER" id="PTHR13061">
    <property type="entry name" value="DYNACTIN SUBUNIT P25"/>
    <property type="match status" value="1"/>
</dbReference>
<dbReference type="InterPro" id="IPR050484">
    <property type="entry name" value="Transf_Hexapept/Carb_Anhydrase"/>
</dbReference>
<dbReference type="Gene3D" id="2.160.10.10">
    <property type="entry name" value="Hexapeptide repeat proteins"/>
    <property type="match status" value="1"/>
</dbReference>
<dbReference type="SUPFAM" id="SSF51161">
    <property type="entry name" value="Trimeric LpxA-like enzymes"/>
    <property type="match status" value="1"/>
</dbReference>
<sequence>MPLYALGPLHPTLARGSWVAPTATLVGDVHLGEKATVWFGAVLRGDNDTITVGHGSNVQDNAVLHADQGVPLTIGQNVTVGHQAMLHGCTVGDGSLIGMQAVVLNRARIGRNCLVGAGALVTEGRVFEDGWLILGAPARAVRPLTADEIAGLARPAATYQAHAARYTQDLKAWTV</sequence>
<protein>
    <submittedName>
        <fullName evidence="1">Gamma carbonic anhydrase family protein</fullName>
    </submittedName>
</protein>
<name>A0A426FRP6_9BURK</name>
<evidence type="ECO:0000313" key="1">
    <source>
        <dbReference type="EMBL" id="RRN45337.1"/>
    </source>
</evidence>
<dbReference type="RefSeq" id="WP_125094765.1">
    <property type="nucleotide sequence ID" value="NZ_RRUE01000001.1"/>
</dbReference>
<organism evidence="1 2">
    <name type="scientific">Lautropia dentalis</name>
    <dbReference type="NCBI Taxonomy" id="2490857"/>
    <lineage>
        <taxon>Bacteria</taxon>
        <taxon>Pseudomonadati</taxon>
        <taxon>Pseudomonadota</taxon>
        <taxon>Betaproteobacteria</taxon>
        <taxon>Burkholderiales</taxon>
        <taxon>Burkholderiaceae</taxon>
        <taxon>Lautropia</taxon>
    </lineage>
</organism>
<dbReference type="InterPro" id="IPR001451">
    <property type="entry name" value="Hexapep"/>
</dbReference>
<proteinExistence type="predicted"/>
<gene>
    <name evidence="1" type="ORF">EHV23_03685</name>
</gene>
<dbReference type="EMBL" id="RRUE01000001">
    <property type="protein sequence ID" value="RRN45337.1"/>
    <property type="molecule type" value="Genomic_DNA"/>
</dbReference>
<dbReference type="InterPro" id="IPR011004">
    <property type="entry name" value="Trimer_LpxA-like_sf"/>
</dbReference>